<dbReference type="RefSeq" id="WP_056936675.1">
    <property type="nucleotide sequence ID" value="NZ_AZFN01000002.1"/>
</dbReference>
<keyword evidence="7 11" id="KW-1133">Transmembrane helix</keyword>
<evidence type="ECO:0000256" key="9">
    <source>
        <dbReference type="ARBA" id="ARBA00023136"/>
    </source>
</evidence>
<keyword evidence="5 11" id="KW-0812">Transmembrane</keyword>
<keyword evidence="4" id="KW-1003">Cell membrane</keyword>
<dbReference type="Proteomes" id="UP000051739">
    <property type="component" value="Unassembled WGS sequence"/>
</dbReference>
<dbReference type="AlphaFoldDB" id="A0A0R1VKD1"/>
<keyword evidence="3" id="KW-0813">Transport</keyword>
<keyword evidence="6" id="KW-0653">Protein transport</keyword>
<comment type="caution">
    <text evidence="12">The sequence shown here is derived from an EMBL/GenBank/DDBJ whole genome shotgun (WGS) entry which is preliminary data.</text>
</comment>
<keyword evidence="13" id="KW-1185">Reference proteome</keyword>
<evidence type="ECO:0000256" key="6">
    <source>
        <dbReference type="ARBA" id="ARBA00022927"/>
    </source>
</evidence>
<dbReference type="PATRIC" id="fig|1423749.3.peg.807"/>
<gene>
    <name evidence="12" type="ORF">FC60_GL000803</name>
</gene>
<feature type="compositionally biased region" description="Acidic residues" evidence="10">
    <location>
        <begin position="110"/>
        <end position="119"/>
    </location>
</feature>
<dbReference type="EMBL" id="AZFN01000002">
    <property type="protein sequence ID" value="KRM03481.1"/>
    <property type="molecule type" value="Genomic_DNA"/>
</dbReference>
<evidence type="ECO:0000256" key="7">
    <source>
        <dbReference type="ARBA" id="ARBA00022989"/>
    </source>
</evidence>
<dbReference type="InterPro" id="IPR003849">
    <property type="entry name" value="Preprotein_translocase_YajC"/>
</dbReference>
<evidence type="ECO:0000256" key="8">
    <source>
        <dbReference type="ARBA" id="ARBA00023010"/>
    </source>
</evidence>
<name>A0A0R1VKD1_9LACO</name>
<keyword evidence="8" id="KW-0811">Translocation</keyword>
<feature type="transmembrane region" description="Helical" evidence="11">
    <location>
        <begin position="6"/>
        <end position="22"/>
    </location>
</feature>
<evidence type="ECO:0000256" key="2">
    <source>
        <dbReference type="ARBA" id="ARBA00006742"/>
    </source>
</evidence>
<evidence type="ECO:0000256" key="1">
    <source>
        <dbReference type="ARBA" id="ARBA00004162"/>
    </source>
</evidence>
<dbReference type="PANTHER" id="PTHR33909:SF1">
    <property type="entry name" value="SEC TRANSLOCON ACCESSORY COMPLEX SUBUNIT YAJC"/>
    <property type="match status" value="1"/>
</dbReference>
<evidence type="ECO:0000256" key="4">
    <source>
        <dbReference type="ARBA" id="ARBA00022475"/>
    </source>
</evidence>
<dbReference type="NCBIfam" id="TIGR00739">
    <property type="entry name" value="yajC"/>
    <property type="match status" value="1"/>
</dbReference>
<protein>
    <submittedName>
        <fullName evidence="12">Translocase subunit yajC</fullName>
    </submittedName>
</protein>
<feature type="region of interest" description="Disordered" evidence="10">
    <location>
        <begin position="84"/>
        <end position="125"/>
    </location>
</feature>
<comment type="subcellular location">
    <subcellularLocation>
        <location evidence="1">Cell membrane</location>
        <topology evidence="1">Single-pass membrane protein</topology>
    </subcellularLocation>
</comment>
<comment type="similarity">
    <text evidence="2">Belongs to the YajC family.</text>
</comment>
<evidence type="ECO:0000313" key="13">
    <source>
        <dbReference type="Proteomes" id="UP000051739"/>
    </source>
</evidence>
<dbReference type="Pfam" id="PF02699">
    <property type="entry name" value="YajC"/>
    <property type="match status" value="1"/>
</dbReference>
<accession>A0A0R1VKD1</accession>
<sequence length="125" mass="13812">MSGIILIIFMIAFMYFFMMRPQQKQRKEHQEMVNSLQPGDEVVTIGRLHGVVSEVNASNQTVTIDCEGIYLTFDLNAIARVNRPTAAPASNENSQSESTSESTSETASETSEEVTSESESETKAE</sequence>
<dbReference type="PANTHER" id="PTHR33909">
    <property type="entry name" value="SEC TRANSLOCON ACCESSORY COMPLEX SUBUNIT YAJC"/>
    <property type="match status" value="1"/>
</dbReference>
<dbReference type="GO" id="GO:0005886">
    <property type="term" value="C:plasma membrane"/>
    <property type="evidence" value="ECO:0007669"/>
    <property type="project" value="UniProtKB-SubCell"/>
</dbReference>
<evidence type="ECO:0000256" key="11">
    <source>
        <dbReference type="SAM" id="Phobius"/>
    </source>
</evidence>
<feature type="compositionally biased region" description="Low complexity" evidence="10">
    <location>
        <begin position="90"/>
        <end position="109"/>
    </location>
</feature>
<proteinExistence type="inferred from homology"/>
<evidence type="ECO:0000313" key="12">
    <source>
        <dbReference type="EMBL" id="KRM03481.1"/>
    </source>
</evidence>
<dbReference type="SMART" id="SM01323">
    <property type="entry name" value="YajC"/>
    <property type="match status" value="1"/>
</dbReference>
<dbReference type="PRINTS" id="PR01853">
    <property type="entry name" value="YAJCTRNLCASE"/>
</dbReference>
<evidence type="ECO:0000256" key="3">
    <source>
        <dbReference type="ARBA" id="ARBA00022448"/>
    </source>
</evidence>
<keyword evidence="9 11" id="KW-0472">Membrane</keyword>
<organism evidence="12 13">
    <name type="scientific">Limosilactobacillus gastricus DSM 16045</name>
    <dbReference type="NCBI Taxonomy" id="1423749"/>
    <lineage>
        <taxon>Bacteria</taxon>
        <taxon>Bacillati</taxon>
        <taxon>Bacillota</taxon>
        <taxon>Bacilli</taxon>
        <taxon>Lactobacillales</taxon>
        <taxon>Lactobacillaceae</taxon>
        <taxon>Limosilactobacillus</taxon>
    </lineage>
</organism>
<dbReference type="GO" id="GO:0015031">
    <property type="term" value="P:protein transport"/>
    <property type="evidence" value="ECO:0007669"/>
    <property type="project" value="UniProtKB-KW"/>
</dbReference>
<reference evidence="12 13" key="1">
    <citation type="journal article" date="2015" name="Genome Announc.">
        <title>Expanding the biotechnology potential of lactobacilli through comparative genomics of 213 strains and associated genera.</title>
        <authorList>
            <person name="Sun Z."/>
            <person name="Harris H.M."/>
            <person name="McCann A."/>
            <person name="Guo C."/>
            <person name="Argimon S."/>
            <person name="Zhang W."/>
            <person name="Yang X."/>
            <person name="Jeffery I.B."/>
            <person name="Cooney J.C."/>
            <person name="Kagawa T.F."/>
            <person name="Liu W."/>
            <person name="Song Y."/>
            <person name="Salvetti E."/>
            <person name="Wrobel A."/>
            <person name="Rasinkangas P."/>
            <person name="Parkhill J."/>
            <person name="Rea M.C."/>
            <person name="O'Sullivan O."/>
            <person name="Ritari J."/>
            <person name="Douillard F.P."/>
            <person name="Paul Ross R."/>
            <person name="Yang R."/>
            <person name="Briner A.E."/>
            <person name="Felis G.E."/>
            <person name="de Vos W.M."/>
            <person name="Barrangou R."/>
            <person name="Klaenhammer T.R."/>
            <person name="Caufield P.W."/>
            <person name="Cui Y."/>
            <person name="Zhang H."/>
            <person name="O'Toole P.W."/>
        </authorList>
    </citation>
    <scope>NUCLEOTIDE SEQUENCE [LARGE SCALE GENOMIC DNA]</scope>
    <source>
        <strain evidence="12 13">DSM 16045</strain>
    </source>
</reference>
<evidence type="ECO:0000256" key="10">
    <source>
        <dbReference type="SAM" id="MobiDB-lite"/>
    </source>
</evidence>
<evidence type="ECO:0000256" key="5">
    <source>
        <dbReference type="ARBA" id="ARBA00022692"/>
    </source>
</evidence>